<evidence type="ECO:0000256" key="1">
    <source>
        <dbReference type="ARBA" id="ARBA00022605"/>
    </source>
</evidence>
<dbReference type="PIRSF" id="PIRSF000443">
    <property type="entry name" value="Homoser_Ac_trans"/>
    <property type="match status" value="1"/>
</dbReference>
<keyword evidence="4" id="KW-0012">Acyltransferase</keyword>
<keyword evidence="3" id="KW-0486">Methionine biosynthesis</keyword>
<evidence type="ECO:0000313" key="6">
    <source>
        <dbReference type="Proteomes" id="UP000253772"/>
    </source>
</evidence>
<dbReference type="GO" id="GO:0009086">
    <property type="term" value="P:methionine biosynthetic process"/>
    <property type="evidence" value="ECO:0007669"/>
    <property type="project" value="UniProtKB-KW"/>
</dbReference>
<keyword evidence="5" id="KW-0378">Hydrolase</keyword>
<dbReference type="Proteomes" id="UP000253772">
    <property type="component" value="Chromosome c2"/>
</dbReference>
<dbReference type="GO" id="GO:0016787">
    <property type="term" value="F:hydrolase activity"/>
    <property type="evidence" value="ECO:0007669"/>
    <property type="project" value="UniProtKB-KW"/>
</dbReference>
<dbReference type="Gene3D" id="3.40.50.1820">
    <property type="entry name" value="alpha/beta hydrolase"/>
    <property type="match status" value="1"/>
</dbReference>
<organism evidence="5 6">
    <name type="scientific">Cupriavidus metallidurans</name>
    <dbReference type="NCBI Taxonomy" id="119219"/>
    <lineage>
        <taxon>Bacteria</taxon>
        <taxon>Pseudomonadati</taxon>
        <taxon>Pseudomonadota</taxon>
        <taxon>Betaproteobacteria</taxon>
        <taxon>Burkholderiales</taxon>
        <taxon>Burkholderiaceae</taxon>
        <taxon>Cupriavidus</taxon>
    </lineage>
</organism>
<accession>A0A2L0X193</accession>
<dbReference type="GO" id="GO:0009092">
    <property type="term" value="P:homoserine metabolic process"/>
    <property type="evidence" value="ECO:0007669"/>
    <property type="project" value="TreeGrafter"/>
</dbReference>
<evidence type="ECO:0000256" key="2">
    <source>
        <dbReference type="ARBA" id="ARBA00022679"/>
    </source>
</evidence>
<dbReference type="InterPro" id="IPR008220">
    <property type="entry name" value="HAT_MetX-like"/>
</dbReference>
<dbReference type="PANTHER" id="PTHR32268">
    <property type="entry name" value="HOMOSERINE O-ACETYLTRANSFERASE"/>
    <property type="match status" value="1"/>
</dbReference>
<reference evidence="5 6" key="1">
    <citation type="submission" date="2019-03" db="EMBL/GenBank/DDBJ databases">
        <title>Comparative insights into the high quality Complete genome sequence of highly metal resistant Cupriavidus metallidurans strain BS1 isolated from a gold-copper mine.</title>
        <authorList>
            <person name="Mazhar H.S."/>
            <person name="Rensing C."/>
        </authorList>
    </citation>
    <scope>NUCLEOTIDE SEQUENCE [LARGE SCALE GENOMIC DNA]</scope>
    <source>
        <strain evidence="5 6">BS1</strain>
    </source>
</reference>
<keyword evidence="2" id="KW-0808">Transferase</keyword>
<dbReference type="EMBL" id="CP037901">
    <property type="protein sequence ID" value="QBP12649.1"/>
    <property type="molecule type" value="Genomic_DNA"/>
</dbReference>
<dbReference type="OrthoDB" id="9800754at2"/>
<proteinExistence type="predicted"/>
<dbReference type="SUPFAM" id="SSF53474">
    <property type="entry name" value="alpha/beta-Hydrolases"/>
    <property type="match status" value="1"/>
</dbReference>
<dbReference type="NCBIfam" id="NF005071">
    <property type="entry name" value="PRK06489.1"/>
    <property type="match status" value="1"/>
</dbReference>
<evidence type="ECO:0000313" key="5">
    <source>
        <dbReference type="EMBL" id="QBP12649.1"/>
    </source>
</evidence>
<dbReference type="Pfam" id="PF00561">
    <property type="entry name" value="Abhydrolase_1"/>
    <property type="match status" value="1"/>
</dbReference>
<dbReference type="RefSeq" id="WP_024569388.1">
    <property type="nucleotide sequence ID" value="NZ_CP026544.1"/>
</dbReference>
<keyword evidence="1" id="KW-0028">Amino-acid biosynthesis</keyword>
<dbReference type="AlphaFoldDB" id="A0A2L0X193"/>
<dbReference type="InterPro" id="IPR029058">
    <property type="entry name" value="AB_hydrolase_fold"/>
</dbReference>
<dbReference type="GO" id="GO:0004414">
    <property type="term" value="F:homoserine O-acetyltransferase activity"/>
    <property type="evidence" value="ECO:0007669"/>
    <property type="project" value="TreeGrafter"/>
</dbReference>
<evidence type="ECO:0000256" key="3">
    <source>
        <dbReference type="ARBA" id="ARBA00023167"/>
    </source>
</evidence>
<dbReference type="InterPro" id="IPR000073">
    <property type="entry name" value="AB_hydrolase_1"/>
</dbReference>
<protein>
    <submittedName>
        <fullName evidence="5">Alpha/beta fold hydrolase</fullName>
    </submittedName>
</protein>
<gene>
    <name evidence="5" type="ORF">DDF84_023470</name>
</gene>
<dbReference type="PANTHER" id="PTHR32268:SF11">
    <property type="entry name" value="HOMOSERINE O-ACETYLTRANSFERASE"/>
    <property type="match status" value="1"/>
</dbReference>
<sequence>MKTTITTVGLKRLAVATLFACGIVHAQSTVPVMQPTEGDFEARDFHFQSGQTLPTVKLHYATLGTPTRGADGKVNNAVLLLHGTTGTGRAYLTPLMQKELFAAGQPLDASRYYIIMPDGIGRGGSSKPSDALRANFPRYGYNDVVEGHYRLLTEGLKVDHLRLVLGTSMGGMQTWVWGERHPDMMDALMPIASQPVAMSGRNWLWRRMLIDAIRNDPDWNGGNYTRQPTHWTRTTPVFALMTQSAATLQKAAPTRDQVNQYVDKTVADSRGVDANDYLYWFESSWDYNPEPDLGMIRAPLYAVNFADDMINAVDLGVMQRTVPKVRQGKYVEMPESGNTYGHQTLQHPEVWKPYLVELLKSLPAQK</sequence>
<name>A0A2L0X193_9BURK</name>
<evidence type="ECO:0000256" key="4">
    <source>
        <dbReference type="ARBA" id="ARBA00023315"/>
    </source>
</evidence>